<organism evidence="2 3">
    <name type="scientific">Devosia insulae DS-56</name>
    <dbReference type="NCBI Taxonomy" id="1116389"/>
    <lineage>
        <taxon>Bacteria</taxon>
        <taxon>Pseudomonadati</taxon>
        <taxon>Pseudomonadota</taxon>
        <taxon>Alphaproteobacteria</taxon>
        <taxon>Hyphomicrobiales</taxon>
        <taxon>Devosiaceae</taxon>
        <taxon>Devosia</taxon>
    </lineage>
</organism>
<dbReference type="RefSeq" id="WP_069912621.1">
    <property type="nucleotide sequence ID" value="NZ_LAJE02000401.1"/>
</dbReference>
<comment type="caution">
    <text evidence="2">The sequence shown here is derived from an EMBL/GenBank/DDBJ whole genome shotgun (WGS) entry which is preliminary data.</text>
</comment>
<feature type="region of interest" description="Disordered" evidence="1">
    <location>
        <begin position="1"/>
        <end position="20"/>
    </location>
</feature>
<accession>A0A1E5XHI2</accession>
<protein>
    <recommendedName>
        <fullName evidence="4">DUF3606 domain-containing protein</fullName>
    </recommendedName>
</protein>
<evidence type="ECO:0008006" key="4">
    <source>
        <dbReference type="Google" id="ProtNLM"/>
    </source>
</evidence>
<reference evidence="2 3" key="1">
    <citation type="journal article" date="2015" name="Genome Announc.">
        <title>Genome Assemblies of Three Soil-Associated Devosia species: D. insulae, D. limi, and D. soli.</title>
        <authorList>
            <person name="Hassan Y.I."/>
            <person name="Lepp D."/>
            <person name="Zhou T."/>
        </authorList>
    </citation>
    <scope>NUCLEOTIDE SEQUENCE [LARGE SCALE GENOMIC DNA]</scope>
    <source>
        <strain evidence="2 3">DS-56</strain>
    </source>
</reference>
<dbReference type="OrthoDB" id="8087200at2"/>
<dbReference type="EMBL" id="LAJE02000401">
    <property type="protein sequence ID" value="OEO28045.1"/>
    <property type="molecule type" value="Genomic_DNA"/>
</dbReference>
<name>A0A1E5XHI2_9HYPH</name>
<gene>
    <name evidence="2" type="ORF">VW23_006515</name>
</gene>
<dbReference type="AlphaFoldDB" id="A0A1E5XHI2"/>
<proteinExistence type="predicted"/>
<evidence type="ECO:0000313" key="2">
    <source>
        <dbReference type="EMBL" id="OEO28045.1"/>
    </source>
</evidence>
<evidence type="ECO:0000256" key="1">
    <source>
        <dbReference type="SAM" id="MobiDB-lite"/>
    </source>
</evidence>
<feature type="compositionally biased region" description="Basic and acidic residues" evidence="1">
    <location>
        <begin position="1"/>
        <end position="15"/>
    </location>
</feature>
<dbReference type="InterPro" id="IPR022037">
    <property type="entry name" value="DUF3606"/>
</dbReference>
<keyword evidence="3" id="KW-1185">Reference proteome</keyword>
<dbReference type="Proteomes" id="UP000095463">
    <property type="component" value="Unassembled WGS sequence"/>
</dbReference>
<evidence type="ECO:0000313" key="3">
    <source>
        <dbReference type="Proteomes" id="UP000095463"/>
    </source>
</evidence>
<dbReference type="Pfam" id="PF12244">
    <property type="entry name" value="DUF3606"/>
    <property type="match status" value="1"/>
</dbReference>
<sequence>MADDKKKVGRPDRSRVAQSEDYEVNDFAHKHGISAQRALEIIAEAGGSRDRADEIARRSA</sequence>